<dbReference type="AlphaFoldDB" id="A0A2P5BX66"/>
<keyword evidence="1" id="KW-1133">Transmembrane helix</keyword>
<keyword evidence="1" id="KW-0472">Membrane</keyword>
<keyword evidence="3" id="KW-1185">Reference proteome</keyword>
<dbReference type="Proteomes" id="UP000237105">
    <property type="component" value="Unassembled WGS sequence"/>
</dbReference>
<name>A0A2P5BX66_PARAD</name>
<dbReference type="Pfam" id="PF03140">
    <property type="entry name" value="DUF247"/>
    <property type="match status" value="1"/>
</dbReference>
<accession>A0A2P5BX66</accession>
<dbReference type="EMBL" id="JXTB01000207">
    <property type="protein sequence ID" value="PON53376.1"/>
    <property type="molecule type" value="Genomic_DNA"/>
</dbReference>
<dbReference type="OrthoDB" id="591587at2759"/>
<keyword evidence="1" id="KW-0812">Transmembrane</keyword>
<proteinExistence type="predicted"/>
<dbReference type="InterPro" id="IPR004158">
    <property type="entry name" value="DUF247_pln"/>
</dbReference>
<evidence type="ECO:0000256" key="1">
    <source>
        <dbReference type="SAM" id="Phobius"/>
    </source>
</evidence>
<evidence type="ECO:0000313" key="3">
    <source>
        <dbReference type="Proteomes" id="UP000237105"/>
    </source>
</evidence>
<dbReference type="PANTHER" id="PTHR31170">
    <property type="entry name" value="BNAC04G53230D PROTEIN"/>
    <property type="match status" value="1"/>
</dbReference>
<organism evidence="2 3">
    <name type="scientific">Parasponia andersonii</name>
    <name type="common">Sponia andersonii</name>
    <dbReference type="NCBI Taxonomy" id="3476"/>
    <lineage>
        <taxon>Eukaryota</taxon>
        <taxon>Viridiplantae</taxon>
        <taxon>Streptophyta</taxon>
        <taxon>Embryophyta</taxon>
        <taxon>Tracheophyta</taxon>
        <taxon>Spermatophyta</taxon>
        <taxon>Magnoliopsida</taxon>
        <taxon>eudicotyledons</taxon>
        <taxon>Gunneridae</taxon>
        <taxon>Pentapetalae</taxon>
        <taxon>rosids</taxon>
        <taxon>fabids</taxon>
        <taxon>Rosales</taxon>
        <taxon>Cannabaceae</taxon>
        <taxon>Parasponia</taxon>
    </lineage>
</organism>
<dbReference type="PANTHER" id="PTHR31170:SF9">
    <property type="entry name" value="PROTEIN, PUTATIVE (DUF247)-RELATED"/>
    <property type="match status" value="1"/>
</dbReference>
<comment type="caution">
    <text evidence="2">The sequence shown here is derived from an EMBL/GenBank/DDBJ whole genome shotgun (WGS) entry which is preliminary data.</text>
</comment>
<protein>
    <submittedName>
        <fullName evidence="2">Uncharacterized protein</fullName>
    </submittedName>
</protein>
<reference evidence="3" key="1">
    <citation type="submission" date="2016-06" db="EMBL/GenBank/DDBJ databases">
        <title>Parallel loss of symbiosis genes in relatives of nitrogen-fixing non-legume Parasponia.</title>
        <authorList>
            <person name="Van Velzen R."/>
            <person name="Holmer R."/>
            <person name="Bu F."/>
            <person name="Rutten L."/>
            <person name="Van Zeijl A."/>
            <person name="Liu W."/>
            <person name="Santuari L."/>
            <person name="Cao Q."/>
            <person name="Sharma T."/>
            <person name="Shen D."/>
            <person name="Roswanjaya Y."/>
            <person name="Wardhani T."/>
            <person name="Kalhor M.S."/>
            <person name="Jansen J."/>
            <person name="Van den Hoogen J."/>
            <person name="Gungor B."/>
            <person name="Hartog M."/>
            <person name="Hontelez J."/>
            <person name="Verver J."/>
            <person name="Yang W.-C."/>
            <person name="Schijlen E."/>
            <person name="Repin R."/>
            <person name="Schilthuizen M."/>
            <person name="Schranz E."/>
            <person name="Heidstra R."/>
            <person name="Miyata K."/>
            <person name="Fedorova E."/>
            <person name="Kohlen W."/>
            <person name="Bisseling T."/>
            <person name="Smit S."/>
            <person name="Geurts R."/>
        </authorList>
    </citation>
    <scope>NUCLEOTIDE SEQUENCE [LARGE SCALE GENOMIC DNA]</scope>
    <source>
        <strain evidence="3">cv. WU1-14</strain>
    </source>
</reference>
<evidence type="ECO:0000313" key="2">
    <source>
        <dbReference type="EMBL" id="PON53376.1"/>
    </source>
</evidence>
<gene>
    <name evidence="2" type="ORF">PanWU01x14_202580</name>
</gene>
<sequence length="448" mass="52055">MENDIDHNKSVIIDIPVDLESKQWSKCWIHRIPRKLRKVNEAAYTPQLISIGPFHHGSEELKAMEVLKEKYQQKFLKRLHKDGLVLGQMEEFIKGCSKEIHSRYAGTTNEFADQVFEKMILRDACFIIELFQRNDSKDESGDDYILSTPWLKKAIKLDLILLENQIPFFVLRKLYDIVAQYLPAVNVSSTTSPNMEPFLKLTCSFFKDHILTESDWKKFADVKEIKHFTNLLREFWLPKEFIRLKNPIQKDIADGKYLYSATKLDKAGVTFKPAKKGTSLTDVKISKKVPVLKFVPASKCMRLRLPELKLENDTECLLRNVMALEQCLYPKEDYICGYVALMDQLINTSEDVDFLVERKIISNLLGSNKEAAKLFNGLCNQIPRGKSYYARIYNDLNTFYENRWNVTRATLKKVYFKDLWTGSSTVVGLFVLLFTVSATIRNVYLRHL</sequence>
<dbReference type="STRING" id="3476.A0A2P5BX66"/>
<feature type="transmembrane region" description="Helical" evidence="1">
    <location>
        <begin position="419"/>
        <end position="440"/>
    </location>
</feature>